<dbReference type="RefSeq" id="WP_147105815.1">
    <property type="nucleotide sequence ID" value="NZ_BJVJ01000016.1"/>
</dbReference>
<proteinExistence type="predicted"/>
<evidence type="ECO:0000313" key="2">
    <source>
        <dbReference type="Proteomes" id="UP000321685"/>
    </source>
</evidence>
<gene>
    <name evidence="1" type="ORF">PSU4_21500</name>
</gene>
<evidence type="ECO:0008006" key="3">
    <source>
        <dbReference type="Google" id="ProtNLM"/>
    </source>
</evidence>
<dbReference type="AlphaFoldDB" id="A0A511DEJ2"/>
<protein>
    <recommendedName>
        <fullName evidence="3">Luciferase-like domain-containing protein</fullName>
    </recommendedName>
</protein>
<evidence type="ECO:0000313" key="1">
    <source>
        <dbReference type="EMBL" id="GEL23196.1"/>
    </source>
</evidence>
<comment type="caution">
    <text evidence="1">The sequence shown here is derived from an EMBL/GenBank/DDBJ whole genome shotgun (WGS) entry which is preliminary data.</text>
</comment>
<organism evidence="1 2">
    <name type="scientific">Pseudonocardia sulfidoxydans NBRC 16205</name>
    <dbReference type="NCBI Taxonomy" id="1223511"/>
    <lineage>
        <taxon>Bacteria</taxon>
        <taxon>Bacillati</taxon>
        <taxon>Actinomycetota</taxon>
        <taxon>Actinomycetes</taxon>
        <taxon>Pseudonocardiales</taxon>
        <taxon>Pseudonocardiaceae</taxon>
        <taxon>Pseudonocardia</taxon>
    </lineage>
</organism>
<dbReference type="InterPro" id="IPR036661">
    <property type="entry name" value="Luciferase-like_sf"/>
</dbReference>
<name>A0A511DEJ2_9PSEU</name>
<dbReference type="GO" id="GO:0016705">
    <property type="term" value="F:oxidoreductase activity, acting on paired donors, with incorporation or reduction of molecular oxygen"/>
    <property type="evidence" value="ECO:0007669"/>
    <property type="project" value="InterPro"/>
</dbReference>
<keyword evidence="2" id="KW-1185">Reference proteome</keyword>
<dbReference type="OrthoDB" id="5723200at2"/>
<reference evidence="1 2" key="1">
    <citation type="submission" date="2019-07" db="EMBL/GenBank/DDBJ databases">
        <title>Whole genome shotgun sequence of Pseudonocardia sulfidoxydans NBRC 16205.</title>
        <authorList>
            <person name="Hosoyama A."/>
            <person name="Uohara A."/>
            <person name="Ohji S."/>
            <person name="Ichikawa N."/>
        </authorList>
    </citation>
    <scope>NUCLEOTIDE SEQUENCE [LARGE SCALE GENOMIC DNA]</scope>
    <source>
        <strain evidence="1 2">NBRC 16205</strain>
    </source>
</reference>
<dbReference type="SUPFAM" id="SSF51679">
    <property type="entry name" value="Bacterial luciferase-like"/>
    <property type="match status" value="1"/>
</dbReference>
<sequence length="126" mass="13050">MSAALARVARFGDGLLCAAPQSWAGPLFETVARSWEAAGRSGEPRNVAQVDVALGPPAVVDAARSSMPAQYEFTGDGDRMAAGLPTSPEAVRGAAKAFADLGVDALVRHCWATDPDQVDRLADLGL</sequence>
<accession>A0A511DEJ2</accession>
<dbReference type="EMBL" id="BJVJ01000016">
    <property type="protein sequence ID" value="GEL23196.1"/>
    <property type="molecule type" value="Genomic_DNA"/>
</dbReference>
<dbReference type="Proteomes" id="UP000321685">
    <property type="component" value="Unassembled WGS sequence"/>
</dbReference>
<dbReference type="Gene3D" id="3.20.20.30">
    <property type="entry name" value="Luciferase-like domain"/>
    <property type="match status" value="1"/>
</dbReference>